<keyword evidence="3" id="KW-0418">Kinase</keyword>
<evidence type="ECO:0000313" key="4">
    <source>
        <dbReference type="Proteomes" id="UP000199012"/>
    </source>
</evidence>
<dbReference type="OrthoDB" id="3297757at2"/>
<dbReference type="RefSeq" id="WP_090034159.1">
    <property type="nucleotide sequence ID" value="NZ_BONM01000018.1"/>
</dbReference>
<keyword evidence="3" id="KW-0808">Transferase</keyword>
<dbReference type="PANTHER" id="PTHR35526:SF3">
    <property type="entry name" value="ANTI-SIGMA-F FACTOR RSBW"/>
    <property type="match status" value="1"/>
</dbReference>
<dbReference type="STRING" id="988821.SAMN05421867_11525"/>
<dbReference type="Gene3D" id="3.30.565.10">
    <property type="entry name" value="Histidine kinase-like ATPase, C-terminal domain"/>
    <property type="match status" value="1"/>
</dbReference>
<name>A0A1I1A956_9CELL</name>
<proteinExistence type="predicted"/>
<dbReference type="InterPro" id="IPR036890">
    <property type="entry name" value="HATPase_C_sf"/>
</dbReference>
<accession>A0A1I1A956</accession>
<evidence type="ECO:0000313" key="3">
    <source>
        <dbReference type="EMBL" id="SFB32990.1"/>
    </source>
</evidence>
<dbReference type="Proteomes" id="UP000199012">
    <property type="component" value="Unassembled WGS sequence"/>
</dbReference>
<evidence type="ECO:0000256" key="1">
    <source>
        <dbReference type="ARBA" id="ARBA00022527"/>
    </source>
</evidence>
<dbReference type="GO" id="GO:0004674">
    <property type="term" value="F:protein serine/threonine kinase activity"/>
    <property type="evidence" value="ECO:0007669"/>
    <property type="project" value="UniProtKB-KW"/>
</dbReference>
<feature type="domain" description="Histidine kinase/HSP90-like ATPase" evidence="2">
    <location>
        <begin position="39"/>
        <end position="142"/>
    </location>
</feature>
<dbReference type="Pfam" id="PF13581">
    <property type="entry name" value="HATPase_c_2"/>
    <property type="match status" value="1"/>
</dbReference>
<protein>
    <submittedName>
        <fullName evidence="3">Histidine kinase-like ATPase domain-containing protein</fullName>
    </submittedName>
</protein>
<keyword evidence="1" id="KW-0723">Serine/threonine-protein kinase</keyword>
<dbReference type="EMBL" id="FOKA01000015">
    <property type="protein sequence ID" value="SFB32990.1"/>
    <property type="molecule type" value="Genomic_DNA"/>
</dbReference>
<dbReference type="SUPFAM" id="SSF55874">
    <property type="entry name" value="ATPase domain of HSP90 chaperone/DNA topoisomerase II/histidine kinase"/>
    <property type="match status" value="1"/>
</dbReference>
<gene>
    <name evidence="3" type="ORF">SAMN05421867_11525</name>
</gene>
<sequence>MGTGLEQGAAPSTPAAELPTAAQWRLDSLGGLSGLRAGLRSAINEAAGRDEEVPLDDVPEHLALVATELATNALAHALPPTLVRLRTDGSTFVLEVLDHDLDEAPAIPDTRAPGQGGYGLLLAQRLAADVGWYRERSSKTVWALFTLPGVTPPLTPDATDARPDDPA</sequence>
<dbReference type="InterPro" id="IPR050267">
    <property type="entry name" value="Anti-sigma-factor_SerPK"/>
</dbReference>
<organism evidence="3 4">
    <name type="scientific">Cellulomonas marina</name>
    <dbReference type="NCBI Taxonomy" id="988821"/>
    <lineage>
        <taxon>Bacteria</taxon>
        <taxon>Bacillati</taxon>
        <taxon>Actinomycetota</taxon>
        <taxon>Actinomycetes</taxon>
        <taxon>Micrococcales</taxon>
        <taxon>Cellulomonadaceae</taxon>
        <taxon>Cellulomonas</taxon>
    </lineage>
</organism>
<reference evidence="3 4" key="1">
    <citation type="submission" date="2016-10" db="EMBL/GenBank/DDBJ databases">
        <authorList>
            <person name="de Groot N.N."/>
        </authorList>
    </citation>
    <scope>NUCLEOTIDE SEQUENCE [LARGE SCALE GENOMIC DNA]</scope>
    <source>
        <strain evidence="3 4">CGMCC 4.6945</strain>
    </source>
</reference>
<keyword evidence="4" id="KW-1185">Reference proteome</keyword>
<dbReference type="CDD" id="cd16936">
    <property type="entry name" value="HATPase_RsbW-like"/>
    <property type="match status" value="1"/>
</dbReference>
<dbReference type="AlphaFoldDB" id="A0A1I1A956"/>
<evidence type="ECO:0000259" key="2">
    <source>
        <dbReference type="Pfam" id="PF13581"/>
    </source>
</evidence>
<dbReference type="InterPro" id="IPR003594">
    <property type="entry name" value="HATPase_dom"/>
</dbReference>
<dbReference type="PANTHER" id="PTHR35526">
    <property type="entry name" value="ANTI-SIGMA-F FACTOR RSBW-RELATED"/>
    <property type="match status" value="1"/>
</dbReference>